<dbReference type="EMBL" id="JAJSPL020000032">
    <property type="protein sequence ID" value="KAK7736639.1"/>
    <property type="molecule type" value="Genomic_DNA"/>
</dbReference>
<keyword evidence="3" id="KW-0347">Helicase</keyword>
<dbReference type="GO" id="GO:0003723">
    <property type="term" value="F:RNA binding"/>
    <property type="evidence" value="ECO:0007669"/>
    <property type="project" value="TreeGrafter"/>
</dbReference>
<name>A0AAN9U2C1_9PEZI</name>
<keyword evidence="2" id="KW-0378">Hydrolase</keyword>
<evidence type="ECO:0000256" key="4">
    <source>
        <dbReference type="ARBA" id="ARBA00022840"/>
    </source>
</evidence>
<dbReference type="PANTHER" id="PTHR18934">
    <property type="entry name" value="ATP-DEPENDENT RNA HELICASE"/>
    <property type="match status" value="1"/>
</dbReference>
<sequence>MSATRITADDITRAENGQFNWLKEAKTPHPENYRTPLAKPHELPVFRQRQASLEIYQQTRVVVLSSDTWLGKTTEIPSLVHFHDRSAGLQAHERGVNSDLLMGMLRYALTKRADLHGIDYHVMMSATMDAKQLQDYYLEMNLCTRWANPTCYHPTFYGGEFRSRFDAGCVHPPELRPDHEQPDHILAILLEREIFTKAAIFRDRTCQTFKPFFSIPRSHVINRTFTPDLDIGSLAWDTRCGAITYNRTNCDRTDQDVEGEEERSGTETAKGAKAKVETAKKGEKGAKRPAK</sequence>
<keyword evidence="1" id="KW-0547">Nucleotide-binding</keyword>
<dbReference type="Proteomes" id="UP001320245">
    <property type="component" value="Unassembled WGS sequence"/>
</dbReference>
<protein>
    <submittedName>
        <fullName evidence="6">Uncharacterized protein</fullName>
    </submittedName>
</protein>
<accession>A0AAN9U2C1</accession>
<gene>
    <name evidence="6" type="ORF">SLS53_006843</name>
</gene>
<dbReference type="GO" id="GO:0016787">
    <property type="term" value="F:hydrolase activity"/>
    <property type="evidence" value="ECO:0007669"/>
    <property type="project" value="UniProtKB-KW"/>
</dbReference>
<reference evidence="6 7" key="1">
    <citation type="journal article" date="2023" name="PLoS ONE">
        <title>Cytospora paraplurivora sp. nov. isolated from orchards with fruit tree decline syndrome in Ontario, Canada.</title>
        <authorList>
            <person name="Ilyukhin E."/>
            <person name="Nguyen H.D.T."/>
            <person name="Castle A.J."/>
            <person name="Ellouze W."/>
        </authorList>
    </citation>
    <scope>NUCLEOTIDE SEQUENCE [LARGE SCALE GENOMIC DNA]</scope>
    <source>
        <strain evidence="6 7">FDS-564</strain>
    </source>
</reference>
<dbReference type="PANTHER" id="PTHR18934:SF91">
    <property type="entry name" value="PRE-MRNA-SPLICING FACTOR ATP-DEPENDENT RNA HELICASE PRP16"/>
    <property type="match status" value="1"/>
</dbReference>
<comment type="caution">
    <text evidence="6">The sequence shown here is derived from an EMBL/GenBank/DDBJ whole genome shotgun (WGS) entry which is preliminary data.</text>
</comment>
<feature type="compositionally biased region" description="Basic and acidic residues" evidence="5">
    <location>
        <begin position="274"/>
        <end position="291"/>
    </location>
</feature>
<dbReference type="GO" id="GO:0004386">
    <property type="term" value="F:helicase activity"/>
    <property type="evidence" value="ECO:0007669"/>
    <property type="project" value="UniProtKB-KW"/>
</dbReference>
<dbReference type="AlphaFoldDB" id="A0AAN9U2C1"/>
<dbReference type="GO" id="GO:0005524">
    <property type="term" value="F:ATP binding"/>
    <property type="evidence" value="ECO:0007669"/>
    <property type="project" value="UniProtKB-KW"/>
</dbReference>
<dbReference type="InterPro" id="IPR027417">
    <property type="entry name" value="P-loop_NTPase"/>
</dbReference>
<keyword evidence="4" id="KW-0067">ATP-binding</keyword>
<evidence type="ECO:0000313" key="6">
    <source>
        <dbReference type="EMBL" id="KAK7736639.1"/>
    </source>
</evidence>
<organism evidence="6 7">
    <name type="scientific">Cytospora paraplurivora</name>
    <dbReference type="NCBI Taxonomy" id="2898453"/>
    <lineage>
        <taxon>Eukaryota</taxon>
        <taxon>Fungi</taxon>
        <taxon>Dikarya</taxon>
        <taxon>Ascomycota</taxon>
        <taxon>Pezizomycotina</taxon>
        <taxon>Sordariomycetes</taxon>
        <taxon>Sordariomycetidae</taxon>
        <taxon>Diaporthales</taxon>
        <taxon>Cytosporaceae</taxon>
        <taxon>Cytospora</taxon>
    </lineage>
</organism>
<dbReference type="Gene3D" id="3.40.50.300">
    <property type="entry name" value="P-loop containing nucleotide triphosphate hydrolases"/>
    <property type="match status" value="2"/>
</dbReference>
<keyword evidence="7" id="KW-1185">Reference proteome</keyword>
<evidence type="ECO:0000256" key="1">
    <source>
        <dbReference type="ARBA" id="ARBA00022741"/>
    </source>
</evidence>
<evidence type="ECO:0000313" key="7">
    <source>
        <dbReference type="Proteomes" id="UP001320245"/>
    </source>
</evidence>
<proteinExistence type="predicted"/>
<evidence type="ECO:0000256" key="5">
    <source>
        <dbReference type="SAM" id="MobiDB-lite"/>
    </source>
</evidence>
<evidence type="ECO:0000256" key="3">
    <source>
        <dbReference type="ARBA" id="ARBA00022806"/>
    </source>
</evidence>
<evidence type="ECO:0000256" key="2">
    <source>
        <dbReference type="ARBA" id="ARBA00022801"/>
    </source>
</evidence>
<feature type="region of interest" description="Disordered" evidence="5">
    <location>
        <begin position="252"/>
        <end position="291"/>
    </location>
</feature>